<keyword evidence="1" id="KW-0812">Transmembrane</keyword>
<evidence type="ECO:0000313" key="3">
    <source>
        <dbReference type="Proteomes" id="UP000593892"/>
    </source>
</evidence>
<dbReference type="RefSeq" id="WP_194448872.1">
    <property type="nucleotide sequence ID" value="NZ_CP063849.1"/>
</dbReference>
<feature type="transmembrane region" description="Helical" evidence="1">
    <location>
        <begin position="41"/>
        <end position="60"/>
    </location>
</feature>
<proteinExistence type="predicted"/>
<reference evidence="2 3" key="1">
    <citation type="submission" date="2020-10" db="EMBL/GenBank/DDBJ databases">
        <title>Complete genome sequence of Paludibaculum fermentans P105T, a facultatively anaerobic acidobacterium capable of dissimilatory Fe(III) reduction.</title>
        <authorList>
            <person name="Dedysh S.N."/>
            <person name="Beletsky A.V."/>
            <person name="Kulichevskaya I.S."/>
            <person name="Mardanov A.V."/>
            <person name="Ravin N.V."/>
        </authorList>
    </citation>
    <scope>NUCLEOTIDE SEQUENCE [LARGE SCALE GENOMIC DNA]</scope>
    <source>
        <strain evidence="2 3">P105</strain>
    </source>
</reference>
<protein>
    <recommendedName>
        <fullName evidence="4">DUF2784 domain-containing protein</fullName>
    </recommendedName>
</protein>
<accession>A0A7S7SJY4</accession>
<dbReference type="AlphaFoldDB" id="A0A7S7SJY4"/>
<dbReference type="KEGG" id="pfer:IRI77_31265"/>
<evidence type="ECO:0008006" key="4">
    <source>
        <dbReference type="Google" id="ProtNLM"/>
    </source>
</evidence>
<evidence type="ECO:0000313" key="2">
    <source>
        <dbReference type="EMBL" id="QOY87203.1"/>
    </source>
</evidence>
<dbReference type="Proteomes" id="UP000593892">
    <property type="component" value="Chromosome"/>
</dbReference>
<organism evidence="2 3">
    <name type="scientific">Paludibaculum fermentans</name>
    <dbReference type="NCBI Taxonomy" id="1473598"/>
    <lineage>
        <taxon>Bacteria</taxon>
        <taxon>Pseudomonadati</taxon>
        <taxon>Acidobacteriota</taxon>
        <taxon>Terriglobia</taxon>
        <taxon>Bryobacterales</taxon>
        <taxon>Bryobacteraceae</taxon>
        <taxon>Paludibaculum</taxon>
    </lineage>
</organism>
<feature type="transmembrane region" description="Helical" evidence="1">
    <location>
        <begin position="12"/>
        <end position="34"/>
    </location>
</feature>
<evidence type="ECO:0000256" key="1">
    <source>
        <dbReference type="SAM" id="Phobius"/>
    </source>
</evidence>
<gene>
    <name evidence="2" type="ORF">IRI77_31265</name>
</gene>
<keyword evidence="1" id="KW-1133">Transmembrane helix</keyword>
<feature type="transmembrane region" description="Helical" evidence="1">
    <location>
        <begin position="96"/>
        <end position="114"/>
    </location>
</feature>
<sequence length="118" mass="13074">MEPPPPPTGPLVAVKLLHTGVWLFFVACIVSIPVTAALRRFSWAAAAFGLVLLECAILAANRGRCPLTDVAARFTPERADNFDIYLPLWLGRHNKSIFGTLFLAGSLFALWHWLQFRA</sequence>
<name>A0A7S7SJY4_PALFE</name>
<keyword evidence="3" id="KW-1185">Reference proteome</keyword>
<keyword evidence="1" id="KW-0472">Membrane</keyword>
<dbReference type="EMBL" id="CP063849">
    <property type="protein sequence ID" value="QOY87203.1"/>
    <property type="molecule type" value="Genomic_DNA"/>
</dbReference>